<dbReference type="GO" id="GO:0065002">
    <property type="term" value="P:intracellular protein transmembrane transport"/>
    <property type="evidence" value="ECO:0007669"/>
    <property type="project" value="TreeGrafter"/>
</dbReference>
<dbReference type="GO" id="GO:0009306">
    <property type="term" value="P:protein secretion"/>
    <property type="evidence" value="ECO:0007669"/>
    <property type="project" value="UniProtKB-UniRule"/>
</dbReference>
<dbReference type="GO" id="GO:0005886">
    <property type="term" value="C:plasma membrane"/>
    <property type="evidence" value="ECO:0007669"/>
    <property type="project" value="UniProtKB-SubCell"/>
</dbReference>
<dbReference type="PANTHER" id="PTHR34182:SF1">
    <property type="entry name" value="PROTEIN-EXPORT MEMBRANE PROTEIN SECG"/>
    <property type="match status" value="1"/>
</dbReference>
<evidence type="ECO:0000256" key="6">
    <source>
        <dbReference type="ARBA" id="ARBA00022692"/>
    </source>
</evidence>
<name>A0A212Q5V0_RHOAC</name>
<evidence type="ECO:0000256" key="5">
    <source>
        <dbReference type="ARBA" id="ARBA00022475"/>
    </source>
</evidence>
<feature type="region of interest" description="Disordered" evidence="13">
    <location>
        <begin position="87"/>
        <end position="137"/>
    </location>
</feature>
<evidence type="ECO:0000256" key="8">
    <source>
        <dbReference type="ARBA" id="ARBA00022989"/>
    </source>
</evidence>
<comment type="function">
    <text evidence="11 12">Involved in protein export. Participates in an early event of protein translocation.</text>
</comment>
<evidence type="ECO:0000313" key="15">
    <source>
        <dbReference type="Proteomes" id="UP000198418"/>
    </source>
</evidence>
<dbReference type="PRINTS" id="PR01651">
    <property type="entry name" value="SECGEXPORT"/>
</dbReference>
<dbReference type="Proteomes" id="UP000198418">
    <property type="component" value="Unassembled WGS sequence"/>
</dbReference>
<dbReference type="NCBIfam" id="TIGR00810">
    <property type="entry name" value="secG"/>
    <property type="match status" value="1"/>
</dbReference>
<evidence type="ECO:0000256" key="12">
    <source>
        <dbReference type="RuleBase" id="RU365087"/>
    </source>
</evidence>
<dbReference type="GO" id="GO:0015450">
    <property type="term" value="F:protein-transporting ATPase activity"/>
    <property type="evidence" value="ECO:0007669"/>
    <property type="project" value="UniProtKB-UniRule"/>
</dbReference>
<dbReference type="OrthoDB" id="7366942at2"/>
<comment type="similarity">
    <text evidence="2 12">Belongs to the SecG family.</text>
</comment>
<feature type="transmembrane region" description="Helical" evidence="12">
    <location>
        <begin position="55"/>
        <end position="75"/>
    </location>
</feature>
<gene>
    <name evidence="14" type="ORF">SAMN06265338_101405</name>
</gene>
<reference evidence="15" key="1">
    <citation type="submission" date="2017-06" db="EMBL/GenBank/DDBJ databases">
        <authorList>
            <person name="Varghese N."/>
            <person name="Submissions S."/>
        </authorList>
    </citation>
    <scope>NUCLEOTIDE SEQUENCE [LARGE SCALE GENOMIC DNA]</scope>
    <source>
        <strain evidence="15">DSM 137</strain>
    </source>
</reference>
<keyword evidence="15" id="KW-1185">Reference proteome</keyword>
<dbReference type="EMBL" id="FYDG01000001">
    <property type="protein sequence ID" value="SNB54615.1"/>
    <property type="molecule type" value="Genomic_DNA"/>
</dbReference>
<evidence type="ECO:0000256" key="1">
    <source>
        <dbReference type="ARBA" id="ARBA00004651"/>
    </source>
</evidence>
<accession>A0A212Q5V0</accession>
<evidence type="ECO:0000313" key="14">
    <source>
        <dbReference type="EMBL" id="SNB54615.1"/>
    </source>
</evidence>
<evidence type="ECO:0000256" key="13">
    <source>
        <dbReference type="SAM" id="MobiDB-lite"/>
    </source>
</evidence>
<evidence type="ECO:0000256" key="7">
    <source>
        <dbReference type="ARBA" id="ARBA00022927"/>
    </source>
</evidence>
<proteinExistence type="inferred from homology"/>
<evidence type="ECO:0000256" key="4">
    <source>
        <dbReference type="ARBA" id="ARBA00022448"/>
    </source>
</evidence>
<evidence type="ECO:0000256" key="2">
    <source>
        <dbReference type="ARBA" id="ARBA00008445"/>
    </source>
</evidence>
<evidence type="ECO:0000256" key="9">
    <source>
        <dbReference type="ARBA" id="ARBA00023010"/>
    </source>
</evidence>
<feature type="compositionally biased region" description="Pro residues" evidence="13">
    <location>
        <begin position="124"/>
        <end position="137"/>
    </location>
</feature>
<evidence type="ECO:0000256" key="3">
    <source>
        <dbReference type="ARBA" id="ARBA00017876"/>
    </source>
</evidence>
<dbReference type="GO" id="GO:0043952">
    <property type="term" value="P:protein transport by the Sec complex"/>
    <property type="evidence" value="ECO:0007669"/>
    <property type="project" value="TreeGrafter"/>
</dbReference>
<organism evidence="14 15">
    <name type="scientific">Rhodoblastus acidophilus</name>
    <name type="common">Rhodopseudomonas acidophila</name>
    <dbReference type="NCBI Taxonomy" id="1074"/>
    <lineage>
        <taxon>Bacteria</taxon>
        <taxon>Pseudomonadati</taxon>
        <taxon>Pseudomonadota</taxon>
        <taxon>Alphaproteobacteria</taxon>
        <taxon>Hyphomicrobiales</taxon>
        <taxon>Rhodoblastaceae</taxon>
        <taxon>Rhodoblastus</taxon>
    </lineage>
</organism>
<comment type="caution">
    <text evidence="12">Lacks conserved residue(s) required for the propagation of feature annotation.</text>
</comment>
<keyword evidence="8 12" id="KW-1133">Transmembrane helix</keyword>
<keyword evidence="5 12" id="KW-1003">Cell membrane</keyword>
<dbReference type="RefSeq" id="WP_088518885.1">
    <property type="nucleotide sequence ID" value="NZ_FYDG01000001.1"/>
</dbReference>
<dbReference type="Pfam" id="PF03840">
    <property type="entry name" value="SecG"/>
    <property type="match status" value="1"/>
</dbReference>
<dbReference type="InterPro" id="IPR004692">
    <property type="entry name" value="SecG"/>
</dbReference>
<evidence type="ECO:0000256" key="10">
    <source>
        <dbReference type="ARBA" id="ARBA00023136"/>
    </source>
</evidence>
<keyword evidence="10 12" id="KW-0472">Membrane</keyword>
<keyword evidence="6 12" id="KW-0812">Transmembrane</keyword>
<protein>
    <recommendedName>
        <fullName evidence="3 12">Protein-export membrane protein SecG</fullName>
    </recommendedName>
</protein>
<sequence>MQTVLIVIHMLIVVALIVTVLLQRSEGGALGIGGGGGGGSFFTGRGKANLLTRSTAILATLFFATSLGLTILASYTRAQKSVFEQTVPATAPGEAPKSGQPAAPQGGNLLDQLKKMDQNQPAAPAAPEPAQAPPRSQ</sequence>
<keyword evidence="7 12" id="KW-0653">Protein transport</keyword>
<keyword evidence="9 12" id="KW-0811">Translocation</keyword>
<dbReference type="PANTHER" id="PTHR34182">
    <property type="entry name" value="PROTEIN-EXPORT MEMBRANE PROTEIN SECG"/>
    <property type="match status" value="1"/>
</dbReference>
<evidence type="ECO:0000256" key="11">
    <source>
        <dbReference type="ARBA" id="ARBA00025182"/>
    </source>
</evidence>
<keyword evidence="4 12" id="KW-0813">Transport</keyword>
<comment type="subcellular location">
    <subcellularLocation>
        <location evidence="1 12">Cell membrane</location>
        <topology evidence="1 12">Multi-pass membrane protein</topology>
    </subcellularLocation>
</comment>
<dbReference type="AlphaFoldDB" id="A0A212Q5V0"/>